<evidence type="ECO:0000259" key="2">
    <source>
        <dbReference type="Pfam" id="PF09792"/>
    </source>
</evidence>
<name>A0A6A6BAS7_9PEZI</name>
<organism evidence="3 4">
    <name type="scientific">Aplosporella prunicola CBS 121167</name>
    <dbReference type="NCBI Taxonomy" id="1176127"/>
    <lineage>
        <taxon>Eukaryota</taxon>
        <taxon>Fungi</taxon>
        <taxon>Dikarya</taxon>
        <taxon>Ascomycota</taxon>
        <taxon>Pezizomycotina</taxon>
        <taxon>Dothideomycetes</taxon>
        <taxon>Dothideomycetes incertae sedis</taxon>
        <taxon>Botryosphaeriales</taxon>
        <taxon>Aplosporellaceae</taxon>
        <taxon>Aplosporella</taxon>
    </lineage>
</organism>
<dbReference type="GeneID" id="54303741"/>
<dbReference type="RefSeq" id="XP_033396913.1">
    <property type="nucleotide sequence ID" value="XM_033546235.1"/>
</dbReference>
<feature type="chain" id="PRO_5025331140" description="Ubiquitin 3 binding protein But2 C-terminal domain-containing protein" evidence="1">
    <location>
        <begin position="20"/>
        <end position="181"/>
    </location>
</feature>
<feature type="signal peptide" evidence="1">
    <location>
        <begin position="1"/>
        <end position="19"/>
    </location>
</feature>
<protein>
    <recommendedName>
        <fullName evidence="2">Ubiquitin 3 binding protein But2 C-terminal domain-containing protein</fullName>
    </recommendedName>
</protein>
<gene>
    <name evidence="3" type="ORF">K452DRAFT_359004</name>
</gene>
<dbReference type="AlphaFoldDB" id="A0A6A6BAS7"/>
<keyword evidence="1" id="KW-0732">Signal</keyword>
<dbReference type="Pfam" id="PF09792">
    <property type="entry name" value="But2"/>
    <property type="match status" value="1"/>
</dbReference>
<dbReference type="EMBL" id="ML995487">
    <property type="protein sequence ID" value="KAF2141200.1"/>
    <property type="molecule type" value="Genomic_DNA"/>
</dbReference>
<dbReference type="Proteomes" id="UP000799438">
    <property type="component" value="Unassembled WGS sequence"/>
</dbReference>
<keyword evidence="4" id="KW-1185">Reference proteome</keyword>
<evidence type="ECO:0000313" key="4">
    <source>
        <dbReference type="Proteomes" id="UP000799438"/>
    </source>
</evidence>
<proteinExistence type="predicted"/>
<evidence type="ECO:0000313" key="3">
    <source>
        <dbReference type="EMBL" id="KAF2141200.1"/>
    </source>
</evidence>
<sequence>MHTTTTLLSTLVLASSTLAAAVPAAALTPRACAIETPTLLTRLDRSNPDLAIGSVSYAWANPTISTEVQFSNIPAGAFGCQLEIFFPPRYVVDNSGDSRAYFYSLDREVSPSDTFNNAPAKVSLIGTADVRSDYARETRIVVNSVQCKPSLGFRMDVAEGKVGSLGFNNLDGFGFRLTHNC</sequence>
<feature type="domain" description="Ubiquitin 3 binding protein But2 C-terminal" evidence="2">
    <location>
        <begin position="35"/>
        <end position="155"/>
    </location>
</feature>
<accession>A0A6A6BAS7</accession>
<evidence type="ECO:0000256" key="1">
    <source>
        <dbReference type="SAM" id="SignalP"/>
    </source>
</evidence>
<dbReference type="InterPro" id="IPR018620">
    <property type="entry name" value="Ubiquitin3-bd_protein_But2_C"/>
</dbReference>
<reference evidence="3" key="1">
    <citation type="journal article" date="2020" name="Stud. Mycol.">
        <title>101 Dothideomycetes genomes: a test case for predicting lifestyles and emergence of pathogens.</title>
        <authorList>
            <person name="Haridas S."/>
            <person name="Albert R."/>
            <person name="Binder M."/>
            <person name="Bloem J."/>
            <person name="Labutti K."/>
            <person name="Salamov A."/>
            <person name="Andreopoulos B."/>
            <person name="Baker S."/>
            <person name="Barry K."/>
            <person name="Bills G."/>
            <person name="Bluhm B."/>
            <person name="Cannon C."/>
            <person name="Castanera R."/>
            <person name="Culley D."/>
            <person name="Daum C."/>
            <person name="Ezra D."/>
            <person name="Gonzalez J."/>
            <person name="Henrissat B."/>
            <person name="Kuo A."/>
            <person name="Liang C."/>
            <person name="Lipzen A."/>
            <person name="Lutzoni F."/>
            <person name="Magnuson J."/>
            <person name="Mondo S."/>
            <person name="Nolan M."/>
            <person name="Ohm R."/>
            <person name="Pangilinan J."/>
            <person name="Park H.-J."/>
            <person name="Ramirez L."/>
            <person name="Alfaro M."/>
            <person name="Sun H."/>
            <person name="Tritt A."/>
            <person name="Yoshinaga Y."/>
            <person name="Zwiers L.-H."/>
            <person name="Turgeon B."/>
            <person name="Goodwin S."/>
            <person name="Spatafora J."/>
            <person name="Crous P."/>
            <person name="Grigoriev I."/>
        </authorList>
    </citation>
    <scope>NUCLEOTIDE SEQUENCE</scope>
    <source>
        <strain evidence="3">CBS 121167</strain>
    </source>
</reference>
<dbReference type="OrthoDB" id="5308323at2759"/>